<keyword evidence="1" id="KW-0812">Transmembrane</keyword>
<reference evidence="2" key="1">
    <citation type="journal article" date="2021" name="Sci. Rep.">
        <title>Diploid genomic architecture of Nitzschia inconspicua, an elite biomass production diatom.</title>
        <authorList>
            <person name="Oliver A."/>
            <person name="Podell S."/>
            <person name="Pinowska A."/>
            <person name="Traller J.C."/>
            <person name="Smith S.R."/>
            <person name="McClure R."/>
            <person name="Beliaev A."/>
            <person name="Bohutskyi P."/>
            <person name="Hill E.A."/>
            <person name="Rabines A."/>
            <person name="Zheng H."/>
            <person name="Allen L.Z."/>
            <person name="Kuo A."/>
            <person name="Grigoriev I.V."/>
            <person name="Allen A.E."/>
            <person name="Hazlebeck D."/>
            <person name="Allen E.E."/>
        </authorList>
    </citation>
    <scope>NUCLEOTIDE SEQUENCE</scope>
    <source>
        <strain evidence="2">Hildebrandi</strain>
    </source>
</reference>
<evidence type="ECO:0000256" key="1">
    <source>
        <dbReference type="SAM" id="Phobius"/>
    </source>
</evidence>
<reference evidence="2" key="2">
    <citation type="submission" date="2021-04" db="EMBL/GenBank/DDBJ databases">
        <authorList>
            <person name="Podell S."/>
        </authorList>
    </citation>
    <scope>NUCLEOTIDE SEQUENCE</scope>
    <source>
        <strain evidence="2">Hildebrandi</strain>
    </source>
</reference>
<comment type="caution">
    <text evidence="2">The sequence shown here is derived from an EMBL/GenBank/DDBJ whole genome shotgun (WGS) entry which is preliminary data.</text>
</comment>
<gene>
    <name evidence="2" type="ORF">IV203_005220</name>
</gene>
<name>A0A9K3PFX0_9STRA</name>
<keyword evidence="1" id="KW-1133">Transmembrane helix</keyword>
<organism evidence="2 3">
    <name type="scientific">Nitzschia inconspicua</name>
    <dbReference type="NCBI Taxonomy" id="303405"/>
    <lineage>
        <taxon>Eukaryota</taxon>
        <taxon>Sar</taxon>
        <taxon>Stramenopiles</taxon>
        <taxon>Ochrophyta</taxon>
        <taxon>Bacillariophyta</taxon>
        <taxon>Bacillariophyceae</taxon>
        <taxon>Bacillariophycidae</taxon>
        <taxon>Bacillariales</taxon>
        <taxon>Bacillariaceae</taxon>
        <taxon>Nitzschia</taxon>
    </lineage>
</organism>
<dbReference type="Proteomes" id="UP000693970">
    <property type="component" value="Unassembled WGS sequence"/>
</dbReference>
<evidence type="ECO:0000313" key="3">
    <source>
        <dbReference type="Proteomes" id="UP000693970"/>
    </source>
</evidence>
<sequence length="250" mass="27290">MKEDDSRVVVEEQAQDQRTWERSPKRMKWCMVGVAVLLLVTGKAVSITMCLNHLRDTDEEGTTSGFIVVAPTPDLVVTSCGPYTVVPGTEPPSIPTTNDSCEGGATLLDFSTATPGITGLSSNVPNELCGARGVPTDTGAWYSYVGGGTLTTVTTCSSEGDVIPSVYTSNCVCVEEIERYAGFEEAGTWTTSYDCPSNTKRSAVSWYSVAEEEYHIWVHDLDVDASRFEIVVRRMRRMSSRRLSRSSNND</sequence>
<keyword evidence="1" id="KW-0472">Membrane</keyword>
<accession>A0A9K3PFX0</accession>
<keyword evidence="3" id="KW-1185">Reference proteome</keyword>
<dbReference type="AlphaFoldDB" id="A0A9K3PFX0"/>
<feature type="transmembrane region" description="Helical" evidence="1">
    <location>
        <begin position="29"/>
        <end position="49"/>
    </location>
</feature>
<proteinExistence type="predicted"/>
<evidence type="ECO:0000313" key="2">
    <source>
        <dbReference type="EMBL" id="KAG7346152.1"/>
    </source>
</evidence>
<dbReference type="EMBL" id="JAGRRH010000021">
    <property type="protein sequence ID" value="KAG7346152.1"/>
    <property type="molecule type" value="Genomic_DNA"/>
</dbReference>
<protein>
    <submittedName>
        <fullName evidence="2">Uncharacterized protein</fullName>
    </submittedName>
</protein>